<accession>A0ABN2ZT66</accession>
<evidence type="ECO:0000256" key="6">
    <source>
        <dbReference type="ARBA" id="ARBA00023002"/>
    </source>
</evidence>
<evidence type="ECO:0000256" key="7">
    <source>
        <dbReference type="ARBA" id="ARBA00023098"/>
    </source>
</evidence>
<evidence type="ECO:0000256" key="1">
    <source>
        <dbReference type="ARBA" id="ARBA00001974"/>
    </source>
</evidence>
<dbReference type="InterPro" id="IPR036188">
    <property type="entry name" value="FAD/NAD-bd_sf"/>
</dbReference>
<dbReference type="Pfam" id="PF05199">
    <property type="entry name" value="GMC_oxred_C"/>
    <property type="match status" value="1"/>
</dbReference>
<dbReference type="PROSITE" id="PS51318">
    <property type="entry name" value="TAT"/>
    <property type="match status" value="1"/>
</dbReference>
<evidence type="ECO:0000313" key="18">
    <source>
        <dbReference type="Proteomes" id="UP001501771"/>
    </source>
</evidence>
<keyword evidence="10" id="KW-0413">Isomerase</keyword>
<organism evidence="17 18">
    <name type="scientific">Nocardioides koreensis</name>
    <dbReference type="NCBI Taxonomy" id="433651"/>
    <lineage>
        <taxon>Bacteria</taxon>
        <taxon>Bacillati</taxon>
        <taxon>Actinomycetota</taxon>
        <taxon>Actinomycetes</taxon>
        <taxon>Propionibacteriales</taxon>
        <taxon>Nocardioidaceae</taxon>
        <taxon>Nocardioides</taxon>
    </lineage>
</organism>
<keyword evidence="6" id="KW-0560">Oxidoreductase</keyword>
<keyword evidence="18" id="KW-1185">Reference proteome</keyword>
<evidence type="ECO:0000259" key="16">
    <source>
        <dbReference type="Pfam" id="PF05199"/>
    </source>
</evidence>
<dbReference type="Gene3D" id="3.30.410.10">
    <property type="entry name" value="Cholesterol Oxidase, domain 2"/>
    <property type="match status" value="1"/>
</dbReference>
<reference evidence="17 18" key="1">
    <citation type="journal article" date="2019" name="Int. J. Syst. Evol. Microbiol.">
        <title>The Global Catalogue of Microorganisms (GCM) 10K type strain sequencing project: providing services to taxonomists for standard genome sequencing and annotation.</title>
        <authorList>
            <consortium name="The Broad Institute Genomics Platform"/>
            <consortium name="The Broad Institute Genome Sequencing Center for Infectious Disease"/>
            <person name="Wu L."/>
            <person name="Ma J."/>
        </authorList>
    </citation>
    <scope>NUCLEOTIDE SEQUENCE [LARGE SCALE GENOMIC DNA]</scope>
    <source>
        <strain evidence="17 18">JCM 16022</strain>
    </source>
</reference>
<dbReference type="PANTHER" id="PTHR47470:SF1">
    <property type="entry name" value="FAD-DEPENDENT OXIDOREDUCTASE 2 FAD BINDING DOMAIN-CONTAINING PROTEIN"/>
    <property type="match status" value="1"/>
</dbReference>
<evidence type="ECO:0000256" key="11">
    <source>
        <dbReference type="ARBA" id="ARBA00038856"/>
    </source>
</evidence>
<dbReference type="SUPFAM" id="SSF54373">
    <property type="entry name" value="FAD-linked reductases, C-terminal domain"/>
    <property type="match status" value="1"/>
</dbReference>
<proteinExistence type="inferred from homology"/>
<dbReference type="InterPro" id="IPR052542">
    <property type="entry name" value="Cholesterol_Oxidase"/>
</dbReference>
<dbReference type="InterPro" id="IPR007867">
    <property type="entry name" value="GMC_OxRtase_C"/>
</dbReference>
<name>A0ABN2ZT66_9ACTN</name>
<dbReference type="Proteomes" id="UP001501771">
    <property type="component" value="Unassembled WGS sequence"/>
</dbReference>
<comment type="cofactor">
    <cofactor evidence="1">
        <name>FAD</name>
        <dbReference type="ChEBI" id="CHEBI:57692"/>
    </cofactor>
</comment>
<evidence type="ECO:0000256" key="3">
    <source>
        <dbReference type="ARBA" id="ARBA00022548"/>
    </source>
</evidence>
<keyword evidence="7" id="KW-0443">Lipid metabolism</keyword>
<evidence type="ECO:0000256" key="2">
    <source>
        <dbReference type="ARBA" id="ARBA00010790"/>
    </source>
</evidence>
<evidence type="ECO:0000256" key="10">
    <source>
        <dbReference type="ARBA" id="ARBA00023235"/>
    </source>
</evidence>
<sequence>MGALSRRTFLGAAAGVTAVGVAGPARASILGVPVTEERRQAVVIGSGFGGGVTARRLGQAGIRTLVLERGRRWPTGPGSDTFPTLMHNDKRSSWLSPVPTMPAPYADPTSYVPYTGLIERHRGQGIDIMCAAAVGGGSVPYHGMTVQPQRESFETTISRSIDYDQLDADHYRRVARDLRVSPIPDDVLADPHYSAPRMFQRRGQEAGFDTFRIDTPTDWDVVRRELRGELPPSYITGDIIFGCNNGGRWSVDVTYLAQATATGNVEVAPLHRVADISRSAAGEWVVRAERIDTAGNVLQRKAITTPALFLGAGSPGTTRLMVKARDKGLIPDLPDGVGTGWGTNGERVYVAATAEDSPGEYQAGPVSMGARDWSDPARALTMTMGPMPTPVDPHAYSVAGFMVTTQTGEWQYDALRDDAVPVWDRTKESDTKPVLDAAVERLTSDTPYHVNLDSNLLDDSTWHSVGGMPFGTAVDDAGRVLGQRGLYVMDGSRIAGSCAACNPSMTIAALAEYSMDRVLREDMDVLA</sequence>
<dbReference type="RefSeq" id="WP_344152075.1">
    <property type="nucleotide sequence ID" value="NZ_BAAAQR010000006.1"/>
</dbReference>
<dbReference type="EC" id="5.3.3.1" evidence="11"/>
<evidence type="ECO:0000256" key="14">
    <source>
        <dbReference type="ARBA" id="ARBA00049744"/>
    </source>
</evidence>
<evidence type="ECO:0000313" key="17">
    <source>
        <dbReference type="EMBL" id="GAA2147103.1"/>
    </source>
</evidence>
<evidence type="ECO:0000256" key="8">
    <source>
        <dbReference type="ARBA" id="ARBA00023166"/>
    </source>
</evidence>
<evidence type="ECO:0000256" key="5">
    <source>
        <dbReference type="ARBA" id="ARBA00022827"/>
    </source>
</evidence>
<dbReference type="EC" id="1.1.3.6" evidence="13"/>
<comment type="caution">
    <text evidence="17">The sequence shown here is derived from an EMBL/GenBank/DDBJ whole genome shotgun (WGS) entry which is preliminary data.</text>
</comment>
<evidence type="ECO:0000256" key="13">
    <source>
        <dbReference type="ARBA" id="ARBA00049723"/>
    </source>
</evidence>
<dbReference type="EMBL" id="BAAAQR010000006">
    <property type="protein sequence ID" value="GAA2147103.1"/>
    <property type="molecule type" value="Genomic_DNA"/>
</dbReference>
<keyword evidence="4" id="KW-0285">Flavoprotein</keyword>
<keyword evidence="8" id="KW-1207">Sterol metabolism</keyword>
<dbReference type="InterPro" id="IPR006311">
    <property type="entry name" value="TAT_signal"/>
</dbReference>
<protein>
    <recommendedName>
        <fullName evidence="14">Cholesterol oxidase</fullName>
        <ecNumber evidence="13">1.1.3.6</ecNumber>
        <ecNumber evidence="11">5.3.3.1</ecNumber>
    </recommendedName>
    <alternativeName>
        <fullName evidence="15">Cholesterol isomerase</fullName>
    </alternativeName>
</protein>
<dbReference type="SUPFAM" id="SSF51905">
    <property type="entry name" value="FAD/NAD(P)-binding domain"/>
    <property type="match status" value="1"/>
</dbReference>
<evidence type="ECO:0000256" key="12">
    <source>
        <dbReference type="ARBA" id="ARBA00049645"/>
    </source>
</evidence>
<dbReference type="PANTHER" id="PTHR47470">
    <property type="entry name" value="CHOLESTEROL OXIDASE"/>
    <property type="match status" value="1"/>
</dbReference>
<gene>
    <name evidence="17" type="ORF">GCM10009844_23990</name>
</gene>
<evidence type="ECO:0000256" key="15">
    <source>
        <dbReference type="ARBA" id="ARBA00049778"/>
    </source>
</evidence>
<keyword evidence="9" id="KW-0753">Steroid metabolism</keyword>
<evidence type="ECO:0000256" key="9">
    <source>
        <dbReference type="ARBA" id="ARBA00023221"/>
    </source>
</evidence>
<feature type="domain" description="Glucose-methanol-choline oxidoreductase C-terminal" evidence="16">
    <location>
        <begin position="450"/>
        <end position="511"/>
    </location>
</feature>
<keyword evidence="5" id="KW-0274">FAD</keyword>
<comment type="similarity">
    <text evidence="2">Belongs to the GMC oxidoreductase family.</text>
</comment>
<keyword evidence="3" id="KW-0153">Cholesterol metabolism</keyword>
<comment type="pathway">
    <text evidence="12">Steroid metabolism; cholesterol degradation.</text>
</comment>
<evidence type="ECO:0000256" key="4">
    <source>
        <dbReference type="ARBA" id="ARBA00022630"/>
    </source>
</evidence>
<dbReference type="Gene3D" id="3.50.50.60">
    <property type="entry name" value="FAD/NAD(P)-binding domain"/>
    <property type="match status" value="1"/>
</dbReference>